<evidence type="ECO:0000313" key="9">
    <source>
        <dbReference type="EMBL" id="AOS44315.1"/>
    </source>
</evidence>
<feature type="transmembrane region" description="Helical" evidence="8">
    <location>
        <begin position="191"/>
        <end position="210"/>
    </location>
</feature>
<feature type="transmembrane region" description="Helical" evidence="8">
    <location>
        <begin position="334"/>
        <end position="356"/>
    </location>
</feature>
<dbReference type="AlphaFoldDB" id="A0A1D8ATU2"/>
<evidence type="ECO:0000313" key="10">
    <source>
        <dbReference type="Proteomes" id="UP000095228"/>
    </source>
</evidence>
<reference evidence="9 10" key="1">
    <citation type="submission" date="2016-06" db="EMBL/GenBank/DDBJ databases">
        <title>Three novel species with peptidoglycan cell walls form the new genus Lacunisphaera gen. nov. in the family Opitutaceae of the verrucomicrobial subdivision 4.</title>
        <authorList>
            <person name="Rast P."/>
            <person name="Gloeckner I."/>
            <person name="Jogler M."/>
            <person name="Boedeker C."/>
            <person name="Jeske O."/>
            <person name="Wiegand S."/>
            <person name="Reinhardt R."/>
            <person name="Schumann P."/>
            <person name="Rohde M."/>
            <person name="Spring S."/>
            <person name="Gloeckner F.O."/>
            <person name="Jogler C."/>
        </authorList>
    </citation>
    <scope>NUCLEOTIDE SEQUENCE [LARGE SCALE GENOMIC DNA]</scope>
    <source>
        <strain evidence="9 10">IG16b</strain>
    </source>
</reference>
<evidence type="ECO:0000256" key="2">
    <source>
        <dbReference type="ARBA" id="ARBA00009617"/>
    </source>
</evidence>
<keyword evidence="5 8" id="KW-0812">Transmembrane</keyword>
<evidence type="ECO:0000256" key="5">
    <source>
        <dbReference type="ARBA" id="ARBA00022692"/>
    </source>
</evidence>
<dbReference type="OrthoDB" id="181905at2"/>
<keyword evidence="10" id="KW-1185">Reference proteome</keyword>
<feature type="transmembrane region" description="Helical" evidence="8">
    <location>
        <begin position="166"/>
        <end position="185"/>
    </location>
</feature>
<evidence type="ECO:0000256" key="6">
    <source>
        <dbReference type="ARBA" id="ARBA00022989"/>
    </source>
</evidence>
<dbReference type="PROSITE" id="PS00872">
    <property type="entry name" value="NA_GALACTOSIDE_SYMP"/>
    <property type="match status" value="1"/>
</dbReference>
<dbReference type="GO" id="GO:0008643">
    <property type="term" value="P:carbohydrate transport"/>
    <property type="evidence" value="ECO:0007669"/>
    <property type="project" value="InterPro"/>
</dbReference>
<keyword evidence="4" id="KW-1003">Cell membrane</keyword>
<comment type="subcellular location">
    <subcellularLocation>
        <location evidence="1">Cell membrane</location>
        <topology evidence="1">Multi-pass membrane protein</topology>
    </subcellularLocation>
</comment>
<feature type="transmembrane region" description="Helical" evidence="8">
    <location>
        <begin position="12"/>
        <end position="29"/>
    </location>
</feature>
<feature type="transmembrane region" description="Helical" evidence="8">
    <location>
        <begin position="117"/>
        <end position="136"/>
    </location>
</feature>
<dbReference type="InterPro" id="IPR018043">
    <property type="entry name" value="Na/Gal_symport_CS"/>
</dbReference>
<feature type="transmembrane region" description="Helical" evidence="8">
    <location>
        <begin position="241"/>
        <end position="264"/>
    </location>
</feature>
<dbReference type="STRING" id="1838286.Verru16b_01376"/>
<dbReference type="InterPro" id="IPR036259">
    <property type="entry name" value="MFS_trans_sf"/>
</dbReference>
<dbReference type="Gene3D" id="1.20.1250.20">
    <property type="entry name" value="MFS general substrate transporter like domains"/>
    <property type="match status" value="2"/>
</dbReference>
<feature type="transmembrane region" description="Helical" evidence="8">
    <location>
        <begin position="377"/>
        <end position="401"/>
    </location>
</feature>
<dbReference type="SUPFAM" id="SSF103473">
    <property type="entry name" value="MFS general substrate transporter"/>
    <property type="match status" value="1"/>
</dbReference>
<evidence type="ECO:0000256" key="7">
    <source>
        <dbReference type="ARBA" id="ARBA00023136"/>
    </source>
</evidence>
<feature type="transmembrane region" description="Helical" evidence="8">
    <location>
        <begin position="309"/>
        <end position="328"/>
    </location>
</feature>
<dbReference type="EMBL" id="CP016094">
    <property type="protein sequence ID" value="AOS44315.1"/>
    <property type="molecule type" value="Genomic_DNA"/>
</dbReference>
<dbReference type="InterPro" id="IPR039672">
    <property type="entry name" value="MFS_2"/>
</dbReference>
<keyword evidence="7 8" id="KW-0472">Membrane</keyword>
<feature type="transmembrane region" description="Helical" evidence="8">
    <location>
        <begin position="87"/>
        <end position="105"/>
    </location>
</feature>
<dbReference type="PANTHER" id="PTHR11328:SF24">
    <property type="entry name" value="MAJOR FACILITATOR SUPERFAMILY (MFS) PROFILE DOMAIN-CONTAINING PROTEIN"/>
    <property type="match status" value="1"/>
</dbReference>
<dbReference type="GO" id="GO:0005886">
    <property type="term" value="C:plasma membrane"/>
    <property type="evidence" value="ECO:0007669"/>
    <property type="project" value="UniProtKB-SubCell"/>
</dbReference>
<feature type="transmembrane region" description="Helical" evidence="8">
    <location>
        <begin position="49"/>
        <end position="66"/>
    </location>
</feature>
<protein>
    <submittedName>
        <fullName evidence="9">Putative symporter YjmB</fullName>
    </submittedName>
</protein>
<evidence type="ECO:0000256" key="1">
    <source>
        <dbReference type="ARBA" id="ARBA00004651"/>
    </source>
</evidence>
<gene>
    <name evidence="9" type="primary">yjmB</name>
    <name evidence="9" type="ORF">Verru16b_01376</name>
</gene>
<comment type="similarity">
    <text evidence="2">Belongs to the sodium:galactoside symporter (TC 2.A.2) family.</text>
</comment>
<proteinExistence type="inferred from homology"/>
<keyword evidence="3" id="KW-0813">Transport</keyword>
<dbReference type="KEGG" id="obg:Verru16b_01376"/>
<dbReference type="GO" id="GO:0006814">
    <property type="term" value="P:sodium ion transport"/>
    <property type="evidence" value="ECO:0007669"/>
    <property type="project" value="InterPro"/>
</dbReference>
<evidence type="ECO:0000256" key="4">
    <source>
        <dbReference type="ARBA" id="ARBA00022475"/>
    </source>
</evidence>
<evidence type="ECO:0000256" key="3">
    <source>
        <dbReference type="ARBA" id="ARBA00022448"/>
    </source>
</evidence>
<organism evidence="9 10">
    <name type="scientific">Lacunisphaera limnophila</name>
    <dbReference type="NCBI Taxonomy" id="1838286"/>
    <lineage>
        <taxon>Bacteria</taxon>
        <taxon>Pseudomonadati</taxon>
        <taxon>Verrucomicrobiota</taxon>
        <taxon>Opitutia</taxon>
        <taxon>Opitutales</taxon>
        <taxon>Opitutaceae</taxon>
        <taxon>Lacunisphaera</taxon>
    </lineage>
</organism>
<sequence length="466" mass="51345">MKPTPASRDHLSFGYLSLFGLSGLASYYSTIGVQAMATPVYQMTLGVNPAWLGLALALPRVLDAFVDPIVGNISDNTRSRFGRRRPFIVIGSIGMALTFGLIWMVPTGWSQVGQLSWFVATSILFFFCHSVFFVPLQSLSYEITPDYDERTRVQGFSSFFNRLGELTYSWVFPLSQLAIFATPMIGVRSVAWGVAVFFLAVPGIIAGLAGRERFATMAAQQEKVRFWPTIKAAFANRPFRYLIAMVVTTYMVGMLASSMDYYLLVYYVCHGDLVQGSFWKGVLSSSYGIVGLISIPILAAISKRIGKETTMIAVLSLLIVGACARWWIFRPGTGWWVVLDPVLGGGALWVAISMVVQSMFADICDEDELASGQRREGLFGAVFSWLTKTGTSFAFMITGLVLNWVGFDVALKADQSPSTILAMRLFLTVAPALAAVACIIMLKKYPLSRERAAEVRRQLEARRGVV</sequence>
<dbReference type="PANTHER" id="PTHR11328">
    <property type="entry name" value="MAJOR FACILITATOR SUPERFAMILY DOMAIN-CONTAINING PROTEIN"/>
    <property type="match status" value="1"/>
</dbReference>
<feature type="transmembrane region" description="Helical" evidence="8">
    <location>
        <begin position="284"/>
        <end position="302"/>
    </location>
</feature>
<keyword evidence="6 8" id="KW-1133">Transmembrane helix</keyword>
<dbReference type="Proteomes" id="UP000095228">
    <property type="component" value="Chromosome"/>
</dbReference>
<dbReference type="GO" id="GO:0015293">
    <property type="term" value="F:symporter activity"/>
    <property type="evidence" value="ECO:0007669"/>
    <property type="project" value="InterPro"/>
</dbReference>
<accession>A0A1D8ATU2</accession>
<feature type="transmembrane region" description="Helical" evidence="8">
    <location>
        <begin position="421"/>
        <end position="442"/>
    </location>
</feature>
<dbReference type="Pfam" id="PF13347">
    <property type="entry name" value="MFS_2"/>
    <property type="match status" value="1"/>
</dbReference>
<name>A0A1D8ATU2_9BACT</name>
<evidence type="ECO:0000256" key="8">
    <source>
        <dbReference type="SAM" id="Phobius"/>
    </source>
</evidence>